<sequence length="85" mass="9917">MQPLKNNPYRRDTGCSGLEEWIGDTPVLLVRRGKHQTVLMFLLVRKTIYALVVNLVAAMWQNVCFVQFLDRTVHVFHEQNAKLFT</sequence>
<keyword evidence="1" id="KW-0812">Transmembrane</keyword>
<reference evidence="2" key="1">
    <citation type="submission" date="2019-11" db="EMBL/GenBank/DDBJ databases">
        <authorList>
            <person name="Feng L."/>
        </authorList>
    </citation>
    <scope>NUCLEOTIDE SEQUENCE</scope>
    <source>
        <strain evidence="2">ElimosumLFYP34</strain>
    </source>
</reference>
<dbReference type="EMBL" id="CACRTR010000012">
    <property type="protein sequence ID" value="VYU42881.1"/>
    <property type="molecule type" value="Genomic_DNA"/>
</dbReference>
<keyword evidence="1" id="KW-0472">Membrane</keyword>
<gene>
    <name evidence="2" type="ORF">ELLFYP34_00101</name>
</gene>
<proteinExistence type="predicted"/>
<name>A0A6N3EV90_EUBLI</name>
<evidence type="ECO:0000256" key="1">
    <source>
        <dbReference type="SAM" id="Phobius"/>
    </source>
</evidence>
<protein>
    <submittedName>
        <fullName evidence="2">Uncharacterized protein</fullName>
    </submittedName>
</protein>
<evidence type="ECO:0000313" key="2">
    <source>
        <dbReference type="EMBL" id="VYU42881.1"/>
    </source>
</evidence>
<keyword evidence="1" id="KW-1133">Transmembrane helix</keyword>
<organism evidence="2">
    <name type="scientific">Eubacterium limosum</name>
    <dbReference type="NCBI Taxonomy" id="1736"/>
    <lineage>
        <taxon>Bacteria</taxon>
        <taxon>Bacillati</taxon>
        <taxon>Bacillota</taxon>
        <taxon>Clostridia</taxon>
        <taxon>Eubacteriales</taxon>
        <taxon>Eubacteriaceae</taxon>
        <taxon>Eubacterium</taxon>
    </lineage>
</organism>
<feature type="transmembrane region" description="Helical" evidence="1">
    <location>
        <begin position="38"/>
        <end position="60"/>
    </location>
</feature>
<dbReference type="AlphaFoldDB" id="A0A6N3EV90"/>
<accession>A0A6N3EV90</accession>